<sequence>MSVATRLQIGAFCLAALVVYLAYRRAYGARFSRMSLALNVAAATAAIVAAKWSLEGVRLS</sequence>
<keyword evidence="1" id="KW-0812">Transmembrane</keyword>
<proteinExistence type="predicted"/>
<gene>
    <name evidence="2" type="ORF">AVDCRST_MAG62-1102</name>
</gene>
<keyword evidence="1" id="KW-1133">Transmembrane helix</keyword>
<dbReference type="EMBL" id="CADCWB010000135">
    <property type="protein sequence ID" value="CAA9520885.1"/>
    <property type="molecule type" value="Genomic_DNA"/>
</dbReference>
<feature type="transmembrane region" description="Helical" evidence="1">
    <location>
        <begin position="35"/>
        <end position="54"/>
    </location>
</feature>
<keyword evidence="1" id="KW-0472">Membrane</keyword>
<dbReference type="AlphaFoldDB" id="A0A6J4TDX3"/>
<organism evidence="2">
    <name type="scientific">uncultured Sphingomonas sp</name>
    <dbReference type="NCBI Taxonomy" id="158754"/>
    <lineage>
        <taxon>Bacteria</taxon>
        <taxon>Pseudomonadati</taxon>
        <taxon>Pseudomonadota</taxon>
        <taxon>Alphaproteobacteria</taxon>
        <taxon>Sphingomonadales</taxon>
        <taxon>Sphingomonadaceae</taxon>
        <taxon>Sphingomonas</taxon>
        <taxon>environmental samples</taxon>
    </lineage>
</organism>
<feature type="transmembrane region" description="Helical" evidence="1">
    <location>
        <begin position="6"/>
        <end position="23"/>
    </location>
</feature>
<reference evidence="2" key="1">
    <citation type="submission" date="2020-02" db="EMBL/GenBank/DDBJ databases">
        <authorList>
            <person name="Meier V. D."/>
        </authorList>
    </citation>
    <scope>NUCLEOTIDE SEQUENCE</scope>
    <source>
        <strain evidence="2">AVDCRST_MAG62</strain>
    </source>
</reference>
<name>A0A6J4TDX3_9SPHN</name>
<evidence type="ECO:0000313" key="2">
    <source>
        <dbReference type="EMBL" id="CAA9520885.1"/>
    </source>
</evidence>
<accession>A0A6J4TDX3</accession>
<protein>
    <submittedName>
        <fullName evidence="2">Uncharacterized protein</fullName>
    </submittedName>
</protein>
<evidence type="ECO:0000256" key="1">
    <source>
        <dbReference type="SAM" id="Phobius"/>
    </source>
</evidence>